<dbReference type="Pfam" id="PF00578">
    <property type="entry name" value="AhpC-TSA"/>
    <property type="match status" value="1"/>
</dbReference>
<dbReference type="Proteomes" id="UP000824161">
    <property type="component" value="Unassembled WGS sequence"/>
</dbReference>
<dbReference type="InterPro" id="IPR050553">
    <property type="entry name" value="Thioredoxin_ResA/DsbE_sf"/>
</dbReference>
<evidence type="ECO:0000313" key="7">
    <source>
        <dbReference type="EMBL" id="HIT98520.1"/>
    </source>
</evidence>
<dbReference type="GO" id="GO:0017004">
    <property type="term" value="P:cytochrome complex assembly"/>
    <property type="evidence" value="ECO:0007669"/>
    <property type="project" value="UniProtKB-KW"/>
</dbReference>
<evidence type="ECO:0000259" key="6">
    <source>
        <dbReference type="PROSITE" id="PS51352"/>
    </source>
</evidence>
<dbReference type="InterPro" id="IPR013766">
    <property type="entry name" value="Thioredoxin_domain"/>
</dbReference>
<dbReference type="Gene3D" id="3.40.30.10">
    <property type="entry name" value="Glutaredoxin"/>
    <property type="match status" value="1"/>
</dbReference>
<feature type="chain" id="PRO_5038810828" evidence="5">
    <location>
        <begin position="20"/>
        <end position="383"/>
    </location>
</feature>
<evidence type="ECO:0000256" key="4">
    <source>
        <dbReference type="ARBA" id="ARBA00023284"/>
    </source>
</evidence>
<dbReference type="GO" id="GO:0030313">
    <property type="term" value="C:cell envelope"/>
    <property type="evidence" value="ECO:0007669"/>
    <property type="project" value="UniProtKB-SubCell"/>
</dbReference>
<accession>A0A9D1HBW0</accession>
<evidence type="ECO:0000256" key="1">
    <source>
        <dbReference type="ARBA" id="ARBA00004196"/>
    </source>
</evidence>
<evidence type="ECO:0000256" key="2">
    <source>
        <dbReference type="ARBA" id="ARBA00022748"/>
    </source>
</evidence>
<dbReference type="CDD" id="cd02966">
    <property type="entry name" value="TlpA_like_family"/>
    <property type="match status" value="1"/>
</dbReference>
<dbReference type="InterPro" id="IPR000866">
    <property type="entry name" value="AhpC/TSA"/>
</dbReference>
<protein>
    <submittedName>
        <fullName evidence="7">TlpA family protein disulfide reductase</fullName>
    </submittedName>
</protein>
<dbReference type="AlphaFoldDB" id="A0A9D1HBW0"/>
<feature type="domain" description="Thioredoxin" evidence="6">
    <location>
        <begin position="235"/>
        <end position="379"/>
    </location>
</feature>
<proteinExistence type="predicted"/>
<dbReference type="EMBL" id="DVLY01000171">
    <property type="protein sequence ID" value="HIT98520.1"/>
    <property type="molecule type" value="Genomic_DNA"/>
</dbReference>
<dbReference type="PANTHER" id="PTHR42852:SF6">
    <property type="entry name" value="THIOL:DISULFIDE INTERCHANGE PROTEIN DSBE"/>
    <property type="match status" value="1"/>
</dbReference>
<dbReference type="GO" id="GO:0016209">
    <property type="term" value="F:antioxidant activity"/>
    <property type="evidence" value="ECO:0007669"/>
    <property type="project" value="InterPro"/>
</dbReference>
<comment type="caution">
    <text evidence="7">The sequence shown here is derived from an EMBL/GenBank/DDBJ whole genome shotgun (WGS) entry which is preliminary data.</text>
</comment>
<reference evidence="7" key="1">
    <citation type="submission" date="2020-10" db="EMBL/GenBank/DDBJ databases">
        <authorList>
            <person name="Gilroy R."/>
        </authorList>
    </citation>
    <scope>NUCLEOTIDE SEQUENCE</scope>
    <source>
        <strain evidence="7">1383</strain>
    </source>
</reference>
<comment type="subcellular location">
    <subcellularLocation>
        <location evidence="1">Cell envelope</location>
    </subcellularLocation>
</comment>
<dbReference type="PROSITE" id="PS51352">
    <property type="entry name" value="THIOREDOXIN_2"/>
    <property type="match status" value="1"/>
</dbReference>
<feature type="signal peptide" evidence="5">
    <location>
        <begin position="1"/>
        <end position="19"/>
    </location>
</feature>
<organism evidence="7 8">
    <name type="scientific">Candidatus Merdimorpha stercoravium</name>
    <dbReference type="NCBI Taxonomy" id="2840863"/>
    <lineage>
        <taxon>Bacteria</taxon>
        <taxon>Pseudomonadati</taxon>
        <taxon>Bacteroidota</taxon>
        <taxon>Flavobacteriia</taxon>
        <taxon>Flavobacteriales</taxon>
        <taxon>Candidatus Merdimorpha</taxon>
    </lineage>
</organism>
<evidence type="ECO:0000256" key="5">
    <source>
        <dbReference type="SAM" id="SignalP"/>
    </source>
</evidence>
<keyword evidence="4" id="KW-0676">Redox-active center</keyword>
<dbReference type="SUPFAM" id="SSF52833">
    <property type="entry name" value="Thioredoxin-like"/>
    <property type="match status" value="1"/>
</dbReference>
<dbReference type="InterPro" id="IPR036249">
    <property type="entry name" value="Thioredoxin-like_sf"/>
</dbReference>
<evidence type="ECO:0000256" key="3">
    <source>
        <dbReference type="ARBA" id="ARBA00023157"/>
    </source>
</evidence>
<keyword evidence="5" id="KW-0732">Signal</keyword>
<sequence>MNKTLLVALAALLAGNVQAQNNPSYKVEVCFEDTQAGGKYIFRSSDLTDNFSDTLTLKKDGEKVVFKKEYTEPFTLTLSYIAPGEQRAGVAGNAFFIDSPLTIRISGTQAAMLPAASVEGGVQDDPILQQIQPINAAMYTAFLDYQKLARTPDASKAEVDSLVGVLNQLTRQMQELQRQYIAARPQSIYSAALLSGMLREDPSVIVPLFEAFAPAVKESRYGKTIADRLAVIQAIQPGRPAPDFTLTDIDGKTLRLSDFRGKWVLLDFWGSWCIWCRKGNPALVELYQKYGGKDFEIIGLAARDREDNWKKAIAEDGLTWRHANLALNEGGNDLPAKYNVSGFPTKILIDPEGNISVISVGYHETDDPAAVKLIDALGETYVQ</sequence>
<dbReference type="PANTHER" id="PTHR42852">
    <property type="entry name" value="THIOL:DISULFIDE INTERCHANGE PROTEIN DSBE"/>
    <property type="match status" value="1"/>
</dbReference>
<dbReference type="GO" id="GO:0016491">
    <property type="term" value="F:oxidoreductase activity"/>
    <property type="evidence" value="ECO:0007669"/>
    <property type="project" value="InterPro"/>
</dbReference>
<gene>
    <name evidence="7" type="ORF">IAC44_06770</name>
</gene>
<keyword evidence="3" id="KW-1015">Disulfide bond</keyword>
<name>A0A9D1HBW0_9FLAO</name>
<reference evidence="7" key="2">
    <citation type="journal article" date="2021" name="PeerJ">
        <title>Extensive microbial diversity within the chicken gut microbiome revealed by metagenomics and culture.</title>
        <authorList>
            <person name="Gilroy R."/>
            <person name="Ravi A."/>
            <person name="Getino M."/>
            <person name="Pursley I."/>
            <person name="Horton D.L."/>
            <person name="Alikhan N.F."/>
            <person name="Baker D."/>
            <person name="Gharbi K."/>
            <person name="Hall N."/>
            <person name="Watson M."/>
            <person name="Adriaenssens E.M."/>
            <person name="Foster-Nyarko E."/>
            <person name="Jarju S."/>
            <person name="Secka A."/>
            <person name="Antonio M."/>
            <person name="Oren A."/>
            <person name="Chaudhuri R.R."/>
            <person name="La Ragione R."/>
            <person name="Hildebrand F."/>
            <person name="Pallen M.J."/>
        </authorList>
    </citation>
    <scope>NUCLEOTIDE SEQUENCE</scope>
    <source>
        <strain evidence="7">1383</strain>
    </source>
</reference>
<evidence type="ECO:0000313" key="8">
    <source>
        <dbReference type="Proteomes" id="UP000824161"/>
    </source>
</evidence>
<keyword evidence="2" id="KW-0201">Cytochrome c-type biogenesis</keyword>